<evidence type="ECO:0000313" key="14">
    <source>
        <dbReference type="Proteomes" id="UP000799779"/>
    </source>
</evidence>
<dbReference type="Proteomes" id="UP000799779">
    <property type="component" value="Unassembled WGS sequence"/>
</dbReference>
<dbReference type="PANTHER" id="PTHR42923:SF3">
    <property type="entry name" value="PROTOPORPHYRINOGEN OXIDASE"/>
    <property type="match status" value="1"/>
</dbReference>
<name>A0A6A5WR46_9PLEO</name>
<comment type="function">
    <text evidence="1 11">Catalyzes the 6-electron oxidation of protoporphyrinogen-IX to form protoporphyrin-IX.</text>
</comment>
<dbReference type="Gene3D" id="3.50.50.60">
    <property type="entry name" value="FAD/NAD(P)-binding domain"/>
    <property type="match status" value="1"/>
</dbReference>
<evidence type="ECO:0000259" key="12">
    <source>
        <dbReference type="Pfam" id="PF01593"/>
    </source>
</evidence>
<dbReference type="NCBIfam" id="TIGR00562">
    <property type="entry name" value="proto_IX_ox"/>
    <property type="match status" value="1"/>
</dbReference>
<feature type="domain" description="Amine oxidase" evidence="12">
    <location>
        <begin position="38"/>
        <end position="512"/>
    </location>
</feature>
<accession>A0A6A5WR46</accession>
<evidence type="ECO:0000256" key="8">
    <source>
        <dbReference type="ARBA" id="ARBA00023133"/>
    </source>
</evidence>
<proteinExistence type="inferred from homology"/>
<keyword evidence="14" id="KW-1185">Reference proteome</keyword>
<dbReference type="PANTHER" id="PTHR42923">
    <property type="entry name" value="PROTOPORPHYRINOGEN OXIDASE"/>
    <property type="match status" value="1"/>
</dbReference>
<dbReference type="GO" id="GO:0005743">
    <property type="term" value="C:mitochondrial inner membrane"/>
    <property type="evidence" value="ECO:0007669"/>
    <property type="project" value="UniProtKB-SubCell"/>
</dbReference>
<reference evidence="13" key="1">
    <citation type="journal article" date="2020" name="Stud. Mycol.">
        <title>101 Dothideomycetes genomes: a test case for predicting lifestyles and emergence of pathogens.</title>
        <authorList>
            <person name="Haridas S."/>
            <person name="Albert R."/>
            <person name="Binder M."/>
            <person name="Bloem J."/>
            <person name="Labutti K."/>
            <person name="Salamov A."/>
            <person name="Andreopoulos B."/>
            <person name="Baker S."/>
            <person name="Barry K."/>
            <person name="Bills G."/>
            <person name="Bluhm B."/>
            <person name="Cannon C."/>
            <person name="Castanera R."/>
            <person name="Culley D."/>
            <person name="Daum C."/>
            <person name="Ezra D."/>
            <person name="Gonzalez J."/>
            <person name="Henrissat B."/>
            <person name="Kuo A."/>
            <person name="Liang C."/>
            <person name="Lipzen A."/>
            <person name="Lutzoni F."/>
            <person name="Magnuson J."/>
            <person name="Mondo S."/>
            <person name="Nolan M."/>
            <person name="Ohm R."/>
            <person name="Pangilinan J."/>
            <person name="Park H.-J."/>
            <person name="Ramirez L."/>
            <person name="Alfaro M."/>
            <person name="Sun H."/>
            <person name="Tritt A."/>
            <person name="Yoshinaga Y."/>
            <person name="Zwiers L.-H."/>
            <person name="Turgeon B."/>
            <person name="Goodwin S."/>
            <person name="Spatafora J."/>
            <person name="Crous P."/>
            <person name="Grigoriev I."/>
        </authorList>
    </citation>
    <scope>NUCLEOTIDE SEQUENCE</scope>
    <source>
        <strain evidence="13">CBS 123094</strain>
    </source>
</reference>
<evidence type="ECO:0000256" key="4">
    <source>
        <dbReference type="ARBA" id="ARBA00012867"/>
    </source>
</evidence>
<keyword evidence="6 11" id="KW-0274">FAD</keyword>
<comment type="pathway">
    <text evidence="2 11">Porphyrin-containing compound metabolism; protoporphyrin-IX biosynthesis; protoporphyrin-IX from protoporphyrinogen-IX: step 1/1.</text>
</comment>
<dbReference type="InterPro" id="IPR002937">
    <property type="entry name" value="Amino_oxidase"/>
</dbReference>
<feature type="non-terminal residue" evidence="13">
    <location>
        <position position="1"/>
    </location>
</feature>
<keyword evidence="8 11" id="KW-0350">Heme biosynthesis</keyword>
<dbReference type="InterPro" id="IPR036188">
    <property type="entry name" value="FAD/NAD-bd_sf"/>
</dbReference>
<dbReference type="Pfam" id="PF01593">
    <property type="entry name" value="Amino_oxidase"/>
    <property type="match status" value="1"/>
</dbReference>
<evidence type="ECO:0000256" key="9">
    <source>
        <dbReference type="ARBA" id="ARBA00023244"/>
    </source>
</evidence>
<dbReference type="GO" id="GO:0004729">
    <property type="term" value="F:oxygen-dependent protoporphyrinogen oxidase activity"/>
    <property type="evidence" value="ECO:0007669"/>
    <property type="project" value="UniProtKB-UniRule"/>
</dbReference>
<dbReference type="AlphaFoldDB" id="A0A6A5WR46"/>
<dbReference type="OrthoDB" id="438553at2759"/>
<dbReference type="SUPFAM" id="SSF51905">
    <property type="entry name" value="FAD/NAD(P)-binding domain"/>
    <property type="match status" value="1"/>
</dbReference>
<evidence type="ECO:0000256" key="6">
    <source>
        <dbReference type="ARBA" id="ARBA00022827"/>
    </source>
</evidence>
<keyword evidence="7 11" id="KW-0560">Oxidoreductase</keyword>
<evidence type="ECO:0000256" key="10">
    <source>
        <dbReference type="ARBA" id="ARBA00047554"/>
    </source>
</evidence>
<evidence type="ECO:0000256" key="5">
    <source>
        <dbReference type="ARBA" id="ARBA00022630"/>
    </source>
</evidence>
<dbReference type="UniPathway" id="UPA00251">
    <property type="reaction ID" value="UER00324"/>
</dbReference>
<evidence type="ECO:0000313" key="13">
    <source>
        <dbReference type="EMBL" id="KAF2004340.1"/>
    </source>
</evidence>
<evidence type="ECO:0000256" key="2">
    <source>
        <dbReference type="ARBA" id="ARBA00005073"/>
    </source>
</evidence>
<keyword evidence="9 11" id="KW-0627">Porphyrin biosynthesis</keyword>
<dbReference type="EMBL" id="ML977568">
    <property type="protein sequence ID" value="KAF2004340.1"/>
    <property type="molecule type" value="Genomic_DNA"/>
</dbReference>
<sequence length="512" mass="55717">KSRRGNSSTKNEPPNSIAVIGGGITGLATTFYAAQRFPSAKVTLFESTGRLGGAIQSETINLANGERAVCEMGPRTLRANAPRAAVTFGLIQKLGLEADVVKTYKSDPIASHRYIYYPDHLVRIPVANTSKSVAHVPAPDRFSSTSFWCLIKTLGREPLFRGLAVGIMRGLCIGPANENLGDESIDSFLTRRLGKQITKNLFSAVIHGLYAGDMSKLSARALLPGMWTLDKQLLNDGVLKTLLSRDSKDFQEKWAANETEFLNRVRQDSTHSLAKQFDTVGVFSFRGGVARLTERLEEILQTMQNVAIKMNTKIRLLTDDWSSHTFVTHTISTLSLSRTMNLFSTSPPLFTPSHVPVMAVTLCYATPALNHPHRGFGYLFPTSLPPGQNAEHALGVIFDSDALPPIDKFTGTKITVMLGGHYWSHHAPSSLPSTESGIAMAMSLLKRQLGISEEPVAAVARLEVEAIPQYAVDHFTILGDAHKVLSQFGGKVRVAGNSYGGIGVHDCLFSAR</sequence>
<dbReference type="InterPro" id="IPR050464">
    <property type="entry name" value="Zeta_carotene_desat/Oxidored"/>
</dbReference>
<dbReference type="InterPro" id="IPR004572">
    <property type="entry name" value="Protoporphyrinogen_oxidase"/>
</dbReference>
<keyword evidence="5 11" id="KW-0285">Flavoprotein</keyword>
<dbReference type="EC" id="1.3.3.4" evidence="4 11"/>
<protein>
    <recommendedName>
        <fullName evidence="4 11">Protoporphyrinogen oxidase</fullName>
        <ecNumber evidence="4 11">1.3.3.4</ecNumber>
    </recommendedName>
</protein>
<comment type="cofactor">
    <cofactor evidence="11">
        <name>FAD</name>
        <dbReference type="ChEBI" id="CHEBI:57692"/>
    </cofactor>
    <text evidence="11">Binds 1 FAD per subunit.</text>
</comment>
<comment type="similarity">
    <text evidence="3 11">Belongs to the protoporphyrinogen/coproporphyrinogen oxidase family. Protoporphyrinogen oxidase subfamily.</text>
</comment>
<evidence type="ECO:0000256" key="3">
    <source>
        <dbReference type="ARBA" id="ARBA00010551"/>
    </source>
</evidence>
<gene>
    <name evidence="13" type="ORF">P154DRAFT_379438</name>
</gene>
<comment type="catalytic activity">
    <reaction evidence="10 11">
        <text>protoporphyrinogen IX + 3 O2 = protoporphyrin IX + 3 H2O2</text>
        <dbReference type="Rhea" id="RHEA:25576"/>
        <dbReference type="ChEBI" id="CHEBI:15379"/>
        <dbReference type="ChEBI" id="CHEBI:16240"/>
        <dbReference type="ChEBI" id="CHEBI:57306"/>
        <dbReference type="ChEBI" id="CHEBI:57307"/>
        <dbReference type="EC" id="1.3.3.4"/>
    </reaction>
</comment>
<feature type="non-terminal residue" evidence="13">
    <location>
        <position position="512"/>
    </location>
</feature>
<organism evidence="13 14">
    <name type="scientific">Amniculicola lignicola CBS 123094</name>
    <dbReference type="NCBI Taxonomy" id="1392246"/>
    <lineage>
        <taxon>Eukaryota</taxon>
        <taxon>Fungi</taxon>
        <taxon>Dikarya</taxon>
        <taxon>Ascomycota</taxon>
        <taxon>Pezizomycotina</taxon>
        <taxon>Dothideomycetes</taxon>
        <taxon>Pleosporomycetidae</taxon>
        <taxon>Pleosporales</taxon>
        <taxon>Amniculicolaceae</taxon>
        <taxon>Amniculicola</taxon>
    </lineage>
</organism>
<evidence type="ECO:0000256" key="11">
    <source>
        <dbReference type="RuleBase" id="RU367069"/>
    </source>
</evidence>
<evidence type="ECO:0000256" key="1">
    <source>
        <dbReference type="ARBA" id="ARBA00002600"/>
    </source>
</evidence>
<comment type="subcellular location">
    <subcellularLocation>
        <location evidence="11">Mitochondrion inner membrane</location>
    </subcellularLocation>
</comment>
<dbReference type="GO" id="GO:0006782">
    <property type="term" value="P:protoporphyrinogen IX biosynthetic process"/>
    <property type="evidence" value="ECO:0007669"/>
    <property type="project" value="UniProtKB-UniRule"/>
</dbReference>
<dbReference type="SUPFAM" id="SSF54373">
    <property type="entry name" value="FAD-linked reductases, C-terminal domain"/>
    <property type="match status" value="1"/>
</dbReference>
<evidence type="ECO:0000256" key="7">
    <source>
        <dbReference type="ARBA" id="ARBA00023002"/>
    </source>
</evidence>